<dbReference type="InterPro" id="IPR036909">
    <property type="entry name" value="Cyt_c-like_dom_sf"/>
</dbReference>
<reference evidence="1 2" key="1">
    <citation type="submission" date="2019-08" db="EMBL/GenBank/DDBJ databases">
        <title>Archangium and Cystobacter genomes.</title>
        <authorList>
            <person name="Chen I.-C.K."/>
            <person name="Wielgoss S."/>
        </authorList>
    </citation>
    <scope>NUCLEOTIDE SEQUENCE [LARGE SCALE GENOMIC DNA]</scope>
    <source>
        <strain evidence="1 2">Cbm 6</strain>
    </source>
</reference>
<dbReference type="PANTHER" id="PTHR30600:SF9">
    <property type="entry name" value="BLR7738 PROTEIN"/>
    <property type="match status" value="1"/>
</dbReference>
<dbReference type="EMBL" id="CP043494">
    <property type="protein sequence ID" value="WNG47761.1"/>
    <property type="molecule type" value="Genomic_DNA"/>
</dbReference>
<protein>
    <recommendedName>
        <fullName evidence="3">Cytochrome c domain-containing protein</fullName>
    </recommendedName>
</protein>
<dbReference type="RefSeq" id="WP_395804468.1">
    <property type="nucleotide sequence ID" value="NZ_CP043494.1"/>
</dbReference>
<evidence type="ECO:0008006" key="3">
    <source>
        <dbReference type="Google" id="ProtNLM"/>
    </source>
</evidence>
<dbReference type="Proteomes" id="UP001611383">
    <property type="component" value="Chromosome"/>
</dbReference>
<dbReference type="Gene3D" id="1.10.760.10">
    <property type="entry name" value="Cytochrome c-like domain"/>
    <property type="match status" value="1"/>
</dbReference>
<proteinExistence type="predicted"/>
<keyword evidence="2" id="KW-1185">Reference proteome</keyword>
<evidence type="ECO:0000313" key="2">
    <source>
        <dbReference type="Proteomes" id="UP001611383"/>
    </source>
</evidence>
<evidence type="ECO:0000313" key="1">
    <source>
        <dbReference type="EMBL" id="WNG47761.1"/>
    </source>
</evidence>
<dbReference type="SUPFAM" id="SSF46626">
    <property type="entry name" value="Cytochrome c"/>
    <property type="match status" value="2"/>
</dbReference>
<accession>A0ABY9WX73</accession>
<dbReference type="InterPro" id="IPR051395">
    <property type="entry name" value="Cytochrome_c_Peroxidase/MauG"/>
</dbReference>
<name>A0ABY9WX73_9BACT</name>
<gene>
    <name evidence="1" type="ORF">F0U60_29250</name>
</gene>
<organism evidence="1 2">
    <name type="scientific">Archangium minus</name>
    <dbReference type="NCBI Taxonomy" id="83450"/>
    <lineage>
        <taxon>Bacteria</taxon>
        <taxon>Pseudomonadati</taxon>
        <taxon>Myxococcota</taxon>
        <taxon>Myxococcia</taxon>
        <taxon>Myxococcales</taxon>
        <taxon>Cystobacterineae</taxon>
        <taxon>Archangiaceae</taxon>
        <taxon>Archangium</taxon>
    </lineage>
</organism>
<sequence>MPSLSSLTRAMRVIRIVAVVLCALLLVATFGLIALESTWVKPQPPDGLHSYLYRSTGTENVPLVVMQVLPDMFPEHFQPRGPEYGDWIQQFGFTRAPEGTNEGLPIGFALSNHRPGSGSPSPVPYVGFTCGMCHTARVQTSDADPGVLVIGMGSPHLDFIAWVDAFKDAVLDEQRLTVDTVSETYQKKFQRELTLAERAMINIWLPQIRKTLQRNLPRFDEPFGGKDLLDASKMPNGPSRTQPFRNLVRNVMDRPATLGDYAYCKIPTLYEQGNRQWGQYDGSVGNRLTRSVMAAIAVGANIDNLNEPEISRSVIQAVDYTVGLRGPPYAEVFKEHGAALDPNRVERGREVYMKHCHDCHGIRDPKTGNWEKGKYTGEVVPVEKLGTDAERVSFRHFERLPDILYNMFPDDNPLKPKREDIRPGPAGTTQGYINAPIETVWSRAPYLHNGSVATLAELINLKPRRELFYRGRNLYDPVDMGLVVPQAPDARNYYQFDTRLRGNSNKGHDYPWAYNSPERDEAQLRDLLEFLKTLD</sequence>
<dbReference type="Pfam" id="PF21419">
    <property type="entry name" value="RoxA-like_Cyt-c"/>
    <property type="match status" value="1"/>
</dbReference>
<dbReference type="PANTHER" id="PTHR30600">
    <property type="entry name" value="CYTOCHROME C PEROXIDASE-RELATED"/>
    <property type="match status" value="1"/>
</dbReference>